<dbReference type="PANTHER" id="PTHR24559:SF444">
    <property type="entry name" value="REVERSE TRANSCRIPTASE DOMAIN-CONTAINING PROTEIN"/>
    <property type="match status" value="1"/>
</dbReference>
<organism evidence="2 3">
    <name type="scientific">Tanacetum coccineum</name>
    <dbReference type="NCBI Taxonomy" id="301880"/>
    <lineage>
        <taxon>Eukaryota</taxon>
        <taxon>Viridiplantae</taxon>
        <taxon>Streptophyta</taxon>
        <taxon>Embryophyta</taxon>
        <taxon>Tracheophyta</taxon>
        <taxon>Spermatophyta</taxon>
        <taxon>Magnoliopsida</taxon>
        <taxon>eudicotyledons</taxon>
        <taxon>Gunneridae</taxon>
        <taxon>Pentapetalae</taxon>
        <taxon>asterids</taxon>
        <taxon>campanulids</taxon>
        <taxon>Asterales</taxon>
        <taxon>Asteraceae</taxon>
        <taxon>Asteroideae</taxon>
        <taxon>Anthemideae</taxon>
        <taxon>Anthemidinae</taxon>
        <taxon>Tanacetum</taxon>
    </lineage>
</organism>
<keyword evidence="2" id="KW-0695">RNA-directed DNA polymerase</keyword>
<dbReference type="InterPro" id="IPR043502">
    <property type="entry name" value="DNA/RNA_pol_sf"/>
</dbReference>
<dbReference type="Pfam" id="PF00078">
    <property type="entry name" value="RVT_1"/>
    <property type="match status" value="1"/>
</dbReference>
<gene>
    <name evidence="2" type="ORF">Tco_1029758</name>
</gene>
<dbReference type="InterPro" id="IPR053134">
    <property type="entry name" value="RNA-dir_DNA_polymerase"/>
</dbReference>
<reference evidence="2" key="2">
    <citation type="submission" date="2022-01" db="EMBL/GenBank/DDBJ databases">
        <authorList>
            <person name="Yamashiro T."/>
            <person name="Shiraishi A."/>
            <person name="Satake H."/>
            <person name="Nakayama K."/>
        </authorList>
    </citation>
    <scope>NUCLEOTIDE SEQUENCE</scope>
</reference>
<dbReference type="Proteomes" id="UP001151760">
    <property type="component" value="Unassembled WGS sequence"/>
</dbReference>
<name>A0ABQ5G4B7_9ASTR</name>
<keyword evidence="3" id="KW-1185">Reference proteome</keyword>
<dbReference type="PANTHER" id="PTHR24559">
    <property type="entry name" value="TRANSPOSON TY3-I GAG-POL POLYPROTEIN"/>
    <property type="match status" value="1"/>
</dbReference>
<dbReference type="CDD" id="cd01647">
    <property type="entry name" value="RT_LTR"/>
    <property type="match status" value="1"/>
</dbReference>
<dbReference type="InterPro" id="IPR000477">
    <property type="entry name" value="RT_dom"/>
</dbReference>
<evidence type="ECO:0000313" key="3">
    <source>
        <dbReference type="Proteomes" id="UP001151760"/>
    </source>
</evidence>
<evidence type="ECO:0000313" key="2">
    <source>
        <dbReference type="EMBL" id="GJT70472.1"/>
    </source>
</evidence>
<dbReference type="InterPro" id="IPR043128">
    <property type="entry name" value="Rev_trsase/Diguanyl_cyclase"/>
</dbReference>
<dbReference type="SUPFAM" id="SSF56672">
    <property type="entry name" value="DNA/RNA polymerases"/>
    <property type="match status" value="1"/>
</dbReference>
<evidence type="ECO:0000259" key="1">
    <source>
        <dbReference type="Pfam" id="PF00078"/>
    </source>
</evidence>
<proteinExistence type="predicted"/>
<feature type="domain" description="Reverse transcriptase" evidence="1">
    <location>
        <begin position="6"/>
        <end position="104"/>
    </location>
</feature>
<reference evidence="2" key="1">
    <citation type="journal article" date="2022" name="Int. J. Mol. Sci.">
        <title>Draft Genome of Tanacetum Coccineum: Genomic Comparison of Closely Related Tanacetum-Family Plants.</title>
        <authorList>
            <person name="Yamashiro T."/>
            <person name="Shiraishi A."/>
            <person name="Nakayama K."/>
            <person name="Satake H."/>
        </authorList>
    </citation>
    <scope>NUCLEOTIDE SEQUENCE</scope>
</reference>
<keyword evidence="2" id="KW-0548">Nucleotidyltransferase</keyword>
<accession>A0ABQ5G4B7</accession>
<dbReference type="EMBL" id="BQNB010018080">
    <property type="protein sequence ID" value="GJT70472.1"/>
    <property type="molecule type" value="Genomic_DNA"/>
</dbReference>
<sequence length="176" mass="19877">MAKKYEEKTAIHTSQGVYCYTKMPFDLKNNGATYQRLVDKAFEKQIGRNLEVDVDDLVTKIHTEQEILIDIEETFQILRKINMKLNPKKCTFGAEEGMFLGYVINMKGIKVCLDNAEAVIKLQSLRTLKEALGRNQRSPVNRKRLEADASLFCQPCTTSSGNQLQLHEKTGTSSGA</sequence>
<keyword evidence="2" id="KW-0808">Transferase</keyword>
<comment type="caution">
    <text evidence="2">The sequence shown here is derived from an EMBL/GenBank/DDBJ whole genome shotgun (WGS) entry which is preliminary data.</text>
</comment>
<protein>
    <submittedName>
        <fullName evidence="2">Reverse transcriptase domain-containing protein</fullName>
    </submittedName>
</protein>
<dbReference type="Gene3D" id="3.30.70.270">
    <property type="match status" value="1"/>
</dbReference>
<dbReference type="GO" id="GO:0003964">
    <property type="term" value="F:RNA-directed DNA polymerase activity"/>
    <property type="evidence" value="ECO:0007669"/>
    <property type="project" value="UniProtKB-KW"/>
</dbReference>